<dbReference type="Proteomes" id="UP000237481">
    <property type="component" value="Unassembled WGS sequence"/>
</dbReference>
<accession>A0A2S4L303</accession>
<gene>
    <name evidence="2" type="ORF">TPAR_02993</name>
</gene>
<evidence type="ECO:0000313" key="2">
    <source>
        <dbReference type="EMBL" id="POR36811.1"/>
    </source>
</evidence>
<dbReference type="EMBL" id="PKSG01000299">
    <property type="protein sequence ID" value="POR36811.1"/>
    <property type="molecule type" value="Genomic_DNA"/>
</dbReference>
<reference evidence="2 3" key="1">
    <citation type="submission" date="2018-01" db="EMBL/GenBank/DDBJ databases">
        <title>Harnessing the power of phylogenomics to disentangle the directionality and signatures of interkingdom host jumping in the parasitic fungal genus Tolypocladium.</title>
        <authorList>
            <person name="Quandt C.A."/>
            <person name="Patterson W."/>
            <person name="Spatafora J.W."/>
        </authorList>
    </citation>
    <scope>NUCLEOTIDE SEQUENCE [LARGE SCALE GENOMIC DNA]</scope>
    <source>
        <strain evidence="2 3">NRBC 100945</strain>
    </source>
</reference>
<dbReference type="AlphaFoldDB" id="A0A2S4L303"/>
<keyword evidence="1" id="KW-0732">Signal</keyword>
<organism evidence="2 3">
    <name type="scientific">Tolypocladium paradoxum</name>
    <dbReference type="NCBI Taxonomy" id="94208"/>
    <lineage>
        <taxon>Eukaryota</taxon>
        <taxon>Fungi</taxon>
        <taxon>Dikarya</taxon>
        <taxon>Ascomycota</taxon>
        <taxon>Pezizomycotina</taxon>
        <taxon>Sordariomycetes</taxon>
        <taxon>Hypocreomycetidae</taxon>
        <taxon>Hypocreales</taxon>
        <taxon>Ophiocordycipitaceae</taxon>
        <taxon>Tolypocladium</taxon>
    </lineage>
</organism>
<feature type="chain" id="PRO_5015528925" evidence="1">
    <location>
        <begin position="19"/>
        <end position="119"/>
    </location>
</feature>
<protein>
    <submittedName>
        <fullName evidence="2">Uncharacterized protein</fullName>
    </submittedName>
</protein>
<name>A0A2S4L303_9HYPO</name>
<comment type="caution">
    <text evidence="2">The sequence shown here is derived from an EMBL/GenBank/DDBJ whole genome shotgun (WGS) entry which is preliminary data.</text>
</comment>
<feature type="signal peptide" evidence="1">
    <location>
        <begin position="1"/>
        <end position="18"/>
    </location>
</feature>
<evidence type="ECO:0000313" key="3">
    <source>
        <dbReference type="Proteomes" id="UP000237481"/>
    </source>
</evidence>
<sequence>MYLIGTLLTATLATCVSAGAPVAREVDTLAALVTLYQHVKYGGLHYDVSTASRCVPLPPVKQTLTLLGTSYHQASSIKFRVAVTCDLFYDRNAKTSSTEAWRKMSPISTHSVLTTKWER</sequence>
<keyword evidence="3" id="KW-1185">Reference proteome</keyword>
<evidence type="ECO:0000256" key="1">
    <source>
        <dbReference type="SAM" id="SignalP"/>
    </source>
</evidence>
<proteinExistence type="predicted"/>